<evidence type="ECO:0000256" key="10">
    <source>
        <dbReference type="RuleBase" id="RU000461"/>
    </source>
</evidence>
<evidence type="ECO:0000256" key="3">
    <source>
        <dbReference type="ARBA" id="ARBA00010617"/>
    </source>
</evidence>
<dbReference type="InterPro" id="IPR050364">
    <property type="entry name" value="Cytochrome_P450_fung"/>
</dbReference>
<dbReference type="PRINTS" id="PR00463">
    <property type="entry name" value="EP450I"/>
</dbReference>
<dbReference type="Proteomes" id="UP000308652">
    <property type="component" value="Unassembled WGS sequence"/>
</dbReference>
<dbReference type="GO" id="GO:0020037">
    <property type="term" value="F:heme binding"/>
    <property type="evidence" value="ECO:0007669"/>
    <property type="project" value="InterPro"/>
</dbReference>
<keyword evidence="7 9" id="KW-0408">Iron</keyword>
<evidence type="ECO:0000256" key="11">
    <source>
        <dbReference type="SAM" id="Phobius"/>
    </source>
</evidence>
<protein>
    <submittedName>
        <fullName evidence="12">Cytochrome P450</fullName>
    </submittedName>
</protein>
<comment type="pathway">
    <text evidence="2">Secondary metabolite biosynthesis.</text>
</comment>
<dbReference type="PANTHER" id="PTHR46300">
    <property type="entry name" value="P450, PUTATIVE (EUROFUNG)-RELATED-RELATED"/>
    <property type="match status" value="1"/>
</dbReference>
<feature type="transmembrane region" description="Helical" evidence="11">
    <location>
        <begin position="99"/>
        <end position="117"/>
    </location>
</feature>
<evidence type="ECO:0000256" key="2">
    <source>
        <dbReference type="ARBA" id="ARBA00005179"/>
    </source>
</evidence>
<evidence type="ECO:0000256" key="4">
    <source>
        <dbReference type="ARBA" id="ARBA00022617"/>
    </source>
</evidence>
<evidence type="ECO:0000256" key="6">
    <source>
        <dbReference type="ARBA" id="ARBA00023002"/>
    </source>
</evidence>
<organism evidence="12 13">
    <name type="scientific">Crucibulum laeve</name>
    <dbReference type="NCBI Taxonomy" id="68775"/>
    <lineage>
        <taxon>Eukaryota</taxon>
        <taxon>Fungi</taxon>
        <taxon>Dikarya</taxon>
        <taxon>Basidiomycota</taxon>
        <taxon>Agaricomycotina</taxon>
        <taxon>Agaricomycetes</taxon>
        <taxon>Agaricomycetidae</taxon>
        <taxon>Agaricales</taxon>
        <taxon>Agaricineae</taxon>
        <taxon>Nidulariaceae</taxon>
        <taxon>Crucibulum</taxon>
    </lineage>
</organism>
<comment type="cofactor">
    <cofactor evidence="1 9">
        <name>heme</name>
        <dbReference type="ChEBI" id="CHEBI:30413"/>
    </cofactor>
</comment>
<dbReference type="PANTHER" id="PTHR46300:SF5">
    <property type="entry name" value="CYTOCHROME P450"/>
    <property type="match status" value="1"/>
</dbReference>
<gene>
    <name evidence="12" type="ORF">BDQ12DRAFT_705646</name>
</gene>
<keyword evidence="13" id="KW-1185">Reference proteome</keyword>
<dbReference type="InterPro" id="IPR001128">
    <property type="entry name" value="Cyt_P450"/>
</dbReference>
<name>A0A5C3LZ09_9AGAR</name>
<keyword evidence="11" id="KW-0472">Membrane</keyword>
<dbReference type="SUPFAM" id="SSF48264">
    <property type="entry name" value="Cytochrome P450"/>
    <property type="match status" value="1"/>
</dbReference>
<dbReference type="InterPro" id="IPR002401">
    <property type="entry name" value="Cyt_P450_E_grp-I"/>
</dbReference>
<evidence type="ECO:0000256" key="5">
    <source>
        <dbReference type="ARBA" id="ARBA00022723"/>
    </source>
</evidence>
<comment type="similarity">
    <text evidence="3 10">Belongs to the cytochrome P450 family.</text>
</comment>
<reference evidence="12 13" key="1">
    <citation type="journal article" date="2019" name="Nat. Ecol. Evol.">
        <title>Megaphylogeny resolves global patterns of mushroom evolution.</title>
        <authorList>
            <person name="Varga T."/>
            <person name="Krizsan K."/>
            <person name="Foldi C."/>
            <person name="Dima B."/>
            <person name="Sanchez-Garcia M."/>
            <person name="Sanchez-Ramirez S."/>
            <person name="Szollosi G.J."/>
            <person name="Szarkandi J.G."/>
            <person name="Papp V."/>
            <person name="Albert L."/>
            <person name="Andreopoulos W."/>
            <person name="Angelini C."/>
            <person name="Antonin V."/>
            <person name="Barry K.W."/>
            <person name="Bougher N.L."/>
            <person name="Buchanan P."/>
            <person name="Buyck B."/>
            <person name="Bense V."/>
            <person name="Catcheside P."/>
            <person name="Chovatia M."/>
            <person name="Cooper J."/>
            <person name="Damon W."/>
            <person name="Desjardin D."/>
            <person name="Finy P."/>
            <person name="Geml J."/>
            <person name="Haridas S."/>
            <person name="Hughes K."/>
            <person name="Justo A."/>
            <person name="Karasinski D."/>
            <person name="Kautmanova I."/>
            <person name="Kiss B."/>
            <person name="Kocsube S."/>
            <person name="Kotiranta H."/>
            <person name="LaButti K.M."/>
            <person name="Lechner B.E."/>
            <person name="Liimatainen K."/>
            <person name="Lipzen A."/>
            <person name="Lukacs Z."/>
            <person name="Mihaltcheva S."/>
            <person name="Morgado L.N."/>
            <person name="Niskanen T."/>
            <person name="Noordeloos M.E."/>
            <person name="Ohm R.A."/>
            <person name="Ortiz-Santana B."/>
            <person name="Ovrebo C."/>
            <person name="Racz N."/>
            <person name="Riley R."/>
            <person name="Savchenko A."/>
            <person name="Shiryaev A."/>
            <person name="Soop K."/>
            <person name="Spirin V."/>
            <person name="Szebenyi C."/>
            <person name="Tomsovsky M."/>
            <person name="Tulloss R.E."/>
            <person name="Uehling J."/>
            <person name="Grigoriev I.V."/>
            <person name="Vagvolgyi C."/>
            <person name="Papp T."/>
            <person name="Martin F.M."/>
            <person name="Miettinen O."/>
            <person name="Hibbett D.S."/>
            <person name="Nagy L.G."/>
        </authorList>
    </citation>
    <scope>NUCLEOTIDE SEQUENCE [LARGE SCALE GENOMIC DNA]</scope>
    <source>
        <strain evidence="12 13">CBS 166.37</strain>
    </source>
</reference>
<evidence type="ECO:0000256" key="8">
    <source>
        <dbReference type="ARBA" id="ARBA00023033"/>
    </source>
</evidence>
<dbReference type="AlphaFoldDB" id="A0A5C3LZ09"/>
<accession>A0A5C3LZ09</accession>
<evidence type="ECO:0000256" key="9">
    <source>
        <dbReference type="PIRSR" id="PIRSR602401-1"/>
    </source>
</evidence>
<sequence>MDILVVISLFCVIITFVRWRLRRARVPFPPGPPGDPIIGHARIIPAENQGEYFYQLSKVYGPVIHLTVPGRTLVVLNTVEAAIDLLEKRSVNYSDRSRFVLFEIMGWNVSLAFLPYGKRFQKHRRLFQEYFTRKKCETYHNVQLKQSRILLRHLVKAPAKFESVLQWFTTSIIMHVAYGRQVTSEDDPFVTIAEEASATFSTCVQYMPSWFPGTYYAERARASKSLTDRIHVYPYKVIQMQMKQGTATPSFLSHHIEKLNEDSNTTEDDIDDIKGSAAMIYSAGGETTRATLIIFILAMVLYPECQIAGQKEIDEVLGVGKLPDFADRSSLPYVECILQESYRWNNAIPLGVPHKSMEDDVYNGMFIPKGSIMIANTRGMCLNENVYSEPYKFNPSRFLPKPYGLGEPYPVAHFGFGGRVCPGRHLADDSVWIAVASIIATLTVSKCIGKDGKEVTPDVEFTTGVTSLPKSFTCNIKPRNEVSEAAIISQTDEWNL</sequence>
<dbReference type="CDD" id="cd11065">
    <property type="entry name" value="CYP64-like"/>
    <property type="match status" value="1"/>
</dbReference>
<evidence type="ECO:0000313" key="13">
    <source>
        <dbReference type="Proteomes" id="UP000308652"/>
    </source>
</evidence>
<dbReference type="OrthoDB" id="2789670at2759"/>
<keyword evidence="4 9" id="KW-0349">Heme</keyword>
<keyword evidence="8 10" id="KW-0503">Monooxygenase</keyword>
<keyword evidence="11" id="KW-1133">Transmembrane helix</keyword>
<evidence type="ECO:0000313" key="12">
    <source>
        <dbReference type="EMBL" id="TFK37935.1"/>
    </source>
</evidence>
<keyword evidence="6 10" id="KW-0560">Oxidoreductase</keyword>
<dbReference type="EMBL" id="ML213605">
    <property type="protein sequence ID" value="TFK37935.1"/>
    <property type="molecule type" value="Genomic_DNA"/>
</dbReference>
<evidence type="ECO:0000256" key="1">
    <source>
        <dbReference type="ARBA" id="ARBA00001971"/>
    </source>
</evidence>
<dbReference type="PROSITE" id="PS00086">
    <property type="entry name" value="CYTOCHROME_P450"/>
    <property type="match status" value="1"/>
</dbReference>
<dbReference type="STRING" id="68775.A0A5C3LZ09"/>
<feature type="binding site" description="axial binding residue" evidence="9">
    <location>
        <position position="421"/>
    </location>
    <ligand>
        <name>heme</name>
        <dbReference type="ChEBI" id="CHEBI:30413"/>
    </ligand>
    <ligandPart>
        <name>Fe</name>
        <dbReference type="ChEBI" id="CHEBI:18248"/>
    </ligandPart>
</feature>
<dbReference type="GO" id="GO:0004497">
    <property type="term" value="F:monooxygenase activity"/>
    <property type="evidence" value="ECO:0007669"/>
    <property type="project" value="UniProtKB-KW"/>
</dbReference>
<keyword evidence="5 9" id="KW-0479">Metal-binding</keyword>
<dbReference type="GO" id="GO:0016705">
    <property type="term" value="F:oxidoreductase activity, acting on paired donors, with incorporation or reduction of molecular oxygen"/>
    <property type="evidence" value="ECO:0007669"/>
    <property type="project" value="InterPro"/>
</dbReference>
<dbReference type="InterPro" id="IPR036396">
    <property type="entry name" value="Cyt_P450_sf"/>
</dbReference>
<dbReference type="Pfam" id="PF00067">
    <property type="entry name" value="p450"/>
    <property type="match status" value="1"/>
</dbReference>
<dbReference type="InterPro" id="IPR017972">
    <property type="entry name" value="Cyt_P450_CS"/>
</dbReference>
<evidence type="ECO:0000256" key="7">
    <source>
        <dbReference type="ARBA" id="ARBA00023004"/>
    </source>
</evidence>
<dbReference type="GO" id="GO:0005506">
    <property type="term" value="F:iron ion binding"/>
    <property type="evidence" value="ECO:0007669"/>
    <property type="project" value="InterPro"/>
</dbReference>
<keyword evidence="11" id="KW-0812">Transmembrane</keyword>
<proteinExistence type="inferred from homology"/>
<dbReference type="Gene3D" id="1.10.630.10">
    <property type="entry name" value="Cytochrome P450"/>
    <property type="match status" value="1"/>
</dbReference>